<accession>A0A8S5PZF9</accession>
<evidence type="ECO:0000313" key="1">
    <source>
        <dbReference type="EMBL" id="DAE12274.1"/>
    </source>
</evidence>
<dbReference type="EMBL" id="BK015546">
    <property type="protein sequence ID" value="DAE12274.1"/>
    <property type="molecule type" value="Genomic_DNA"/>
</dbReference>
<proteinExistence type="predicted"/>
<name>A0A8S5PZF9_9CAUD</name>
<organism evidence="1">
    <name type="scientific">Siphoviridae sp. ctMgg26</name>
    <dbReference type="NCBI Taxonomy" id="2825462"/>
    <lineage>
        <taxon>Viruses</taxon>
        <taxon>Duplodnaviria</taxon>
        <taxon>Heunggongvirae</taxon>
        <taxon>Uroviricota</taxon>
        <taxon>Caudoviricetes</taxon>
    </lineage>
</organism>
<sequence>MKRHKPKNRPKDIVSRPETLCWRCAKSVSMGCSWSQGFTPVYGWTAVPTKITCADHKADSYRVIDCPEFERG</sequence>
<protein>
    <submittedName>
        <fullName evidence="1">Uncharacterized protein</fullName>
    </submittedName>
</protein>
<reference evidence="1" key="1">
    <citation type="journal article" date="2021" name="Proc. Natl. Acad. Sci. U.S.A.">
        <title>A Catalog of Tens of Thousands of Viruses from Human Metagenomes Reveals Hidden Associations with Chronic Diseases.</title>
        <authorList>
            <person name="Tisza M.J."/>
            <person name="Buck C.B."/>
        </authorList>
    </citation>
    <scope>NUCLEOTIDE SEQUENCE</scope>
    <source>
        <strain evidence="1">CtMgg26</strain>
    </source>
</reference>